<protein>
    <submittedName>
        <fullName evidence="3">Zinc finger, B-box</fullName>
    </submittedName>
</protein>
<dbReference type="InterPro" id="IPR000315">
    <property type="entry name" value="Znf_B-box"/>
</dbReference>
<dbReference type="RefSeq" id="XP_024578241.1">
    <property type="nucleotide sequence ID" value="XM_024727688.1"/>
</dbReference>
<evidence type="ECO:0000313" key="4">
    <source>
        <dbReference type="Proteomes" id="UP000054928"/>
    </source>
</evidence>
<keyword evidence="1" id="KW-0863">Zinc-finger</keyword>
<accession>A0A0P1ALJ2</accession>
<feature type="domain" description="B box-type" evidence="2">
    <location>
        <begin position="250"/>
        <end position="294"/>
    </location>
</feature>
<dbReference type="EMBL" id="CCYD01000610">
    <property type="protein sequence ID" value="CEG41872.1"/>
    <property type="molecule type" value="Genomic_DNA"/>
</dbReference>
<name>A0A0P1ALJ2_PLAHL</name>
<evidence type="ECO:0000313" key="3">
    <source>
        <dbReference type="EMBL" id="CEG41872.1"/>
    </source>
</evidence>
<evidence type="ECO:0000256" key="1">
    <source>
        <dbReference type="PROSITE-ProRule" id="PRU00024"/>
    </source>
</evidence>
<keyword evidence="1" id="KW-0862">Zinc</keyword>
<dbReference type="OrthoDB" id="168462at2759"/>
<proteinExistence type="predicted"/>
<dbReference type="Proteomes" id="UP000054928">
    <property type="component" value="Unassembled WGS sequence"/>
</dbReference>
<dbReference type="CDD" id="cd19757">
    <property type="entry name" value="Bbox1"/>
    <property type="match status" value="1"/>
</dbReference>
<dbReference type="AlphaFoldDB" id="A0A0P1ALJ2"/>
<sequence length="361" mass="41397">MELIEDDERAYKIDGRNCTRVTSQLKGVECEQINELLIPNGTSKTRVEKVETRNKITTRNCAEVHQERVYSKNRRDIDVHKPCNPVSIGVVDRQESGSKTKRSMKSSRLQEYAFGSDRLARPYNLDSAQTKDKSQSDLVIDQTPVTSHLKISTCHRLLTTSEDARDTHVKNIRRKVQLHKSWHDCKHSERNNLEVMMSRTKNHQIVSPKDVLELRSFNLESSSTSVSESHLSKPTKVSTEPLKVNVAHDNEVLVCTFCLIQNAVLWCFSCFTVFCQKCWEKVHKYPVDMSNVSTQMNDLPLWPTISSMNKRNPKDEILKQRVATIEKMMRPGTLVKGLSLTNVTQKRMTPDEKIAIVLPTF</sequence>
<reference evidence="4" key="1">
    <citation type="submission" date="2014-09" db="EMBL/GenBank/DDBJ databases">
        <authorList>
            <person name="Sharma Rahul"/>
            <person name="Thines Marco"/>
        </authorList>
    </citation>
    <scope>NUCLEOTIDE SEQUENCE [LARGE SCALE GENOMIC DNA]</scope>
</reference>
<evidence type="ECO:0000259" key="2">
    <source>
        <dbReference type="PROSITE" id="PS50119"/>
    </source>
</evidence>
<keyword evidence="4" id="KW-1185">Reference proteome</keyword>
<dbReference type="GeneID" id="36407242"/>
<keyword evidence="1" id="KW-0479">Metal-binding</keyword>
<dbReference type="Pfam" id="PF22586">
    <property type="entry name" value="ANCHR-like_BBOX"/>
    <property type="match status" value="1"/>
</dbReference>
<dbReference type="GO" id="GO:0008270">
    <property type="term" value="F:zinc ion binding"/>
    <property type="evidence" value="ECO:0007669"/>
    <property type="project" value="UniProtKB-KW"/>
</dbReference>
<organism evidence="3 4">
    <name type="scientific">Plasmopara halstedii</name>
    <name type="common">Downy mildew of sunflower</name>
    <dbReference type="NCBI Taxonomy" id="4781"/>
    <lineage>
        <taxon>Eukaryota</taxon>
        <taxon>Sar</taxon>
        <taxon>Stramenopiles</taxon>
        <taxon>Oomycota</taxon>
        <taxon>Peronosporomycetes</taxon>
        <taxon>Peronosporales</taxon>
        <taxon>Peronosporaceae</taxon>
        <taxon>Plasmopara</taxon>
    </lineage>
</organism>
<dbReference type="PROSITE" id="PS50119">
    <property type="entry name" value="ZF_BBOX"/>
    <property type="match status" value="1"/>
</dbReference>